<evidence type="ECO:0000313" key="3">
    <source>
        <dbReference type="EMBL" id="GEA85598.1"/>
    </source>
</evidence>
<organism evidence="3 4">
    <name type="scientific">Cellulomonas gelida</name>
    <dbReference type="NCBI Taxonomy" id="1712"/>
    <lineage>
        <taxon>Bacteria</taxon>
        <taxon>Bacillati</taxon>
        <taxon>Actinomycetota</taxon>
        <taxon>Actinomycetes</taxon>
        <taxon>Micrococcales</taxon>
        <taxon>Cellulomonadaceae</taxon>
        <taxon>Cellulomonas</taxon>
    </lineage>
</organism>
<dbReference type="OrthoDB" id="4815319at2"/>
<comment type="caution">
    <text evidence="3">The sequence shown here is derived from an EMBL/GenBank/DDBJ whole genome shotgun (WGS) entry which is preliminary data.</text>
</comment>
<dbReference type="AlphaFoldDB" id="A0A4Y3KRV0"/>
<evidence type="ECO:0000259" key="2">
    <source>
        <dbReference type="Pfam" id="PF13360"/>
    </source>
</evidence>
<dbReference type="InterPro" id="IPR011047">
    <property type="entry name" value="Quinoprotein_ADH-like_sf"/>
</dbReference>
<dbReference type="RefSeq" id="WP_141371481.1">
    <property type="nucleotide sequence ID" value="NZ_BJLQ01000040.1"/>
</dbReference>
<keyword evidence="1" id="KW-0472">Membrane</keyword>
<feature type="transmembrane region" description="Helical" evidence="1">
    <location>
        <begin position="30"/>
        <end position="48"/>
    </location>
</feature>
<accession>A0A4Y3KRV0</accession>
<dbReference type="InterPro" id="IPR002372">
    <property type="entry name" value="PQQ_rpt_dom"/>
</dbReference>
<keyword evidence="1" id="KW-0812">Transmembrane</keyword>
<gene>
    <name evidence="3" type="ORF">CGE01nite_28490</name>
</gene>
<dbReference type="SMART" id="SM00564">
    <property type="entry name" value="PQQ"/>
    <property type="match status" value="3"/>
</dbReference>
<dbReference type="Pfam" id="PF13360">
    <property type="entry name" value="PQQ_2"/>
    <property type="match status" value="1"/>
</dbReference>
<keyword evidence="4" id="KW-1185">Reference proteome</keyword>
<keyword evidence="1" id="KW-1133">Transmembrane helix</keyword>
<protein>
    <recommendedName>
        <fullName evidence="2">Pyrrolo-quinoline quinone repeat domain-containing protein</fullName>
    </recommendedName>
</protein>
<dbReference type="Proteomes" id="UP000320461">
    <property type="component" value="Unassembled WGS sequence"/>
</dbReference>
<evidence type="ECO:0000313" key="4">
    <source>
        <dbReference type="Proteomes" id="UP000320461"/>
    </source>
</evidence>
<dbReference type="Gene3D" id="2.130.10.10">
    <property type="entry name" value="YVTN repeat-like/Quinoprotein amine dehydrogenase"/>
    <property type="match status" value="1"/>
</dbReference>
<reference evidence="3 4" key="1">
    <citation type="submission" date="2019-06" db="EMBL/GenBank/DDBJ databases">
        <title>Whole genome shotgun sequence of Cellulomonas gelida NBRC 3748.</title>
        <authorList>
            <person name="Hosoyama A."/>
            <person name="Uohara A."/>
            <person name="Ohji S."/>
            <person name="Ichikawa N."/>
        </authorList>
    </citation>
    <scope>NUCLEOTIDE SEQUENCE [LARGE SCALE GENOMIC DNA]</scope>
    <source>
        <strain evidence="3 4">NBRC 3748</strain>
    </source>
</reference>
<dbReference type="EMBL" id="BJLQ01000040">
    <property type="protein sequence ID" value="GEA85598.1"/>
    <property type="molecule type" value="Genomic_DNA"/>
</dbReference>
<name>A0A4Y3KRV0_9CELL</name>
<dbReference type="PANTHER" id="PTHR34512">
    <property type="entry name" value="CELL SURFACE PROTEIN"/>
    <property type="match status" value="1"/>
</dbReference>
<feature type="domain" description="Pyrrolo-quinoline quinone repeat" evidence="2">
    <location>
        <begin position="355"/>
        <end position="452"/>
    </location>
</feature>
<evidence type="ECO:0000256" key="1">
    <source>
        <dbReference type="SAM" id="Phobius"/>
    </source>
</evidence>
<dbReference type="InterPro" id="IPR018391">
    <property type="entry name" value="PQQ_b-propeller_rpt"/>
</dbReference>
<sequence>MPVEVELVELVEPEPTPPTAGASAARPRRAGWWLALGAALLVGVLVVTQHVMDERRLAHEARFDHVPGVLRPLDAMPVVATGDVPEPWQLVPAGPVVIGSSGDTRTATVVGYDRATGQRVWSADVALLDGSGRPGQDLSLPADVRCEPLGTPGTKRWSDQVACTVGASGQVIPPEPERLVVLRTSDGSVVAERTLRAEAWTTLGDLVVEASARRDDDGAETWTVAATTATGEPAWEWTAAEPIARDGLTYTGSLTASSDGPLLSVQGHWWRLDDAGRLTQEGSGPGDYQRSPGRGTALLDLPLVEVDDGSFVPAGRVVLEHATGSVEFPGRELHLTVDDGSAPELMWFTTGPDDETLEARSTTTGEVVWSQDLTVSAGLALGGRLYVCADGSLDAIDADDGRTLWHVDRSTETAWCSLATDGRVVIAVEDGRALRAHDLEDGTERWAGTLDDSGAPAGLDITSTTPGVLVAVRSDEDGPHERGAFLVAPTGAAAAR</sequence>
<dbReference type="InterPro" id="IPR015943">
    <property type="entry name" value="WD40/YVTN_repeat-like_dom_sf"/>
</dbReference>
<dbReference type="PANTHER" id="PTHR34512:SF30">
    <property type="entry name" value="OUTER MEMBRANE PROTEIN ASSEMBLY FACTOR BAMB"/>
    <property type="match status" value="1"/>
</dbReference>
<dbReference type="SUPFAM" id="SSF50998">
    <property type="entry name" value="Quinoprotein alcohol dehydrogenase-like"/>
    <property type="match status" value="1"/>
</dbReference>
<proteinExistence type="predicted"/>